<gene>
    <name evidence="1" type="ORF">VNO77_27784</name>
</gene>
<organism evidence="1 2">
    <name type="scientific">Canavalia gladiata</name>
    <name type="common">Sword bean</name>
    <name type="synonym">Dolichos gladiatus</name>
    <dbReference type="NCBI Taxonomy" id="3824"/>
    <lineage>
        <taxon>Eukaryota</taxon>
        <taxon>Viridiplantae</taxon>
        <taxon>Streptophyta</taxon>
        <taxon>Embryophyta</taxon>
        <taxon>Tracheophyta</taxon>
        <taxon>Spermatophyta</taxon>
        <taxon>Magnoliopsida</taxon>
        <taxon>eudicotyledons</taxon>
        <taxon>Gunneridae</taxon>
        <taxon>Pentapetalae</taxon>
        <taxon>rosids</taxon>
        <taxon>fabids</taxon>
        <taxon>Fabales</taxon>
        <taxon>Fabaceae</taxon>
        <taxon>Papilionoideae</taxon>
        <taxon>50 kb inversion clade</taxon>
        <taxon>NPAAA clade</taxon>
        <taxon>indigoferoid/millettioid clade</taxon>
        <taxon>Phaseoleae</taxon>
        <taxon>Canavalia</taxon>
    </lineage>
</organism>
<dbReference type="PANTHER" id="PTHR31066:SF97">
    <property type="entry name" value="OS03G0401100 PROTEIN"/>
    <property type="match status" value="1"/>
</dbReference>
<keyword evidence="2" id="KW-1185">Reference proteome</keyword>
<name>A0AAN9KVB5_CANGL</name>
<dbReference type="AlphaFoldDB" id="A0AAN9KVB5"/>
<sequence>MHIRIRQSDFNTLEVKPALSYAMLYGSQRHFRHSHAGSESGSDISMLSVVEKYPKDFGGRILPPPCDGKLMYVGGQTRIIRIRKDISWQGLMQKTLQIYSQECNHLEDREGSKKLRMLLFSMNDLEDAQFGLSGMGDDSEIQHVIELMA</sequence>
<dbReference type="EMBL" id="JAYMYQ010000006">
    <property type="protein sequence ID" value="KAK7324254.1"/>
    <property type="molecule type" value="Genomic_DNA"/>
</dbReference>
<accession>A0AAN9KVB5</accession>
<dbReference type="PANTHER" id="PTHR31066">
    <property type="entry name" value="OS05G0427100 PROTEIN-RELATED"/>
    <property type="match status" value="1"/>
</dbReference>
<dbReference type="Proteomes" id="UP001367508">
    <property type="component" value="Unassembled WGS sequence"/>
</dbReference>
<protein>
    <submittedName>
        <fullName evidence="1">Uncharacterized protein</fullName>
    </submittedName>
</protein>
<evidence type="ECO:0000313" key="2">
    <source>
        <dbReference type="Proteomes" id="UP001367508"/>
    </source>
</evidence>
<comment type="caution">
    <text evidence="1">The sequence shown here is derived from an EMBL/GenBank/DDBJ whole genome shotgun (WGS) entry which is preliminary data.</text>
</comment>
<proteinExistence type="predicted"/>
<dbReference type="SUPFAM" id="SSF54277">
    <property type="entry name" value="CAD &amp; PB1 domains"/>
    <property type="match status" value="1"/>
</dbReference>
<evidence type="ECO:0000313" key="1">
    <source>
        <dbReference type="EMBL" id="KAK7324254.1"/>
    </source>
</evidence>
<dbReference type="InterPro" id="IPR053198">
    <property type="entry name" value="Gynoecium_Dev_Regulator"/>
</dbReference>
<reference evidence="1 2" key="1">
    <citation type="submission" date="2024-01" db="EMBL/GenBank/DDBJ databases">
        <title>The genomes of 5 underutilized Papilionoideae crops provide insights into root nodulation and disease resistanc.</title>
        <authorList>
            <person name="Jiang F."/>
        </authorList>
    </citation>
    <scope>NUCLEOTIDE SEQUENCE [LARGE SCALE GENOMIC DNA]</scope>
    <source>
        <strain evidence="1">LVBAO_FW01</strain>
        <tissue evidence="1">Leaves</tissue>
    </source>
</reference>